<keyword evidence="4" id="KW-1185">Reference proteome</keyword>
<dbReference type="GO" id="GO:0004462">
    <property type="term" value="F:lactoylglutathione lyase activity"/>
    <property type="evidence" value="ECO:0007669"/>
    <property type="project" value="InterPro"/>
</dbReference>
<dbReference type="Gene3D" id="3.10.180.10">
    <property type="entry name" value="2,3-Dihydroxybiphenyl 1,2-Dioxygenase, domain 1"/>
    <property type="match status" value="2"/>
</dbReference>
<name>A0A6B0VUF7_9EURY</name>
<dbReference type="RefSeq" id="WP_160067925.1">
    <property type="nucleotide sequence ID" value="NZ_WUYX01000071.1"/>
</dbReference>
<keyword evidence="1" id="KW-0479">Metal-binding</keyword>
<accession>A0A6B0VUF7</accession>
<protein>
    <submittedName>
        <fullName evidence="3">VOC family protein</fullName>
    </submittedName>
</protein>
<evidence type="ECO:0000313" key="3">
    <source>
        <dbReference type="EMBL" id="MXV64536.1"/>
    </source>
</evidence>
<dbReference type="EMBL" id="WUYX01000071">
    <property type="protein sequence ID" value="MXV64536.1"/>
    <property type="molecule type" value="Genomic_DNA"/>
</dbReference>
<dbReference type="InterPro" id="IPR004360">
    <property type="entry name" value="Glyas_Fos-R_dOase_dom"/>
</dbReference>
<dbReference type="Proteomes" id="UP000434101">
    <property type="component" value="Unassembled WGS sequence"/>
</dbReference>
<organism evidence="3 4">
    <name type="scientific">Natronorubrum halalkaliphilum</name>
    <dbReference type="NCBI Taxonomy" id="2691917"/>
    <lineage>
        <taxon>Archaea</taxon>
        <taxon>Methanobacteriati</taxon>
        <taxon>Methanobacteriota</taxon>
        <taxon>Stenosarchaea group</taxon>
        <taxon>Halobacteria</taxon>
        <taxon>Halobacteriales</taxon>
        <taxon>Natrialbaceae</taxon>
        <taxon>Natronorubrum</taxon>
    </lineage>
</organism>
<dbReference type="InterPro" id="IPR018146">
    <property type="entry name" value="Glyoxalase_1_CS"/>
</dbReference>
<dbReference type="CDD" id="cd16359">
    <property type="entry name" value="VOC_BsCatE_like_C"/>
    <property type="match status" value="1"/>
</dbReference>
<reference evidence="3 4" key="1">
    <citation type="submission" date="2020-01" db="EMBL/GenBank/DDBJ databases">
        <title>Natronorubrum sp. JWXQ-INN 674 isolated from Inner Mongolia Autonomous Region of China.</title>
        <authorList>
            <person name="Xue Q."/>
        </authorList>
    </citation>
    <scope>NUCLEOTIDE SEQUENCE [LARGE SCALE GENOMIC DNA]</scope>
    <source>
        <strain evidence="3 4">JWXQ-INN-674</strain>
    </source>
</reference>
<proteinExistence type="predicted"/>
<dbReference type="InterPro" id="IPR037523">
    <property type="entry name" value="VOC_core"/>
</dbReference>
<dbReference type="PROSITE" id="PS51819">
    <property type="entry name" value="VOC"/>
    <property type="match status" value="2"/>
</dbReference>
<dbReference type="AlphaFoldDB" id="A0A6B0VUF7"/>
<dbReference type="PANTHER" id="PTHR43279">
    <property type="entry name" value="CATECHOL-2,3-DIOXYGENASE"/>
    <property type="match status" value="1"/>
</dbReference>
<dbReference type="GO" id="GO:0046872">
    <property type="term" value="F:metal ion binding"/>
    <property type="evidence" value="ECO:0007669"/>
    <property type="project" value="UniProtKB-KW"/>
</dbReference>
<dbReference type="Pfam" id="PF00903">
    <property type="entry name" value="Glyoxalase"/>
    <property type="match status" value="2"/>
</dbReference>
<dbReference type="PROSITE" id="PS00934">
    <property type="entry name" value="GLYOXALASE_I_1"/>
    <property type="match status" value="1"/>
</dbReference>
<evidence type="ECO:0000259" key="2">
    <source>
        <dbReference type="PROSITE" id="PS51819"/>
    </source>
</evidence>
<dbReference type="OrthoDB" id="37941at2157"/>
<gene>
    <name evidence="3" type="ORF">GS429_21165</name>
</gene>
<feature type="domain" description="VOC" evidence="2">
    <location>
        <begin position="13"/>
        <end position="130"/>
    </location>
</feature>
<dbReference type="SUPFAM" id="SSF54593">
    <property type="entry name" value="Glyoxalase/Bleomycin resistance protein/Dihydroxybiphenyl dioxygenase"/>
    <property type="match status" value="2"/>
</dbReference>
<dbReference type="PANTHER" id="PTHR43279:SF1">
    <property type="entry name" value="CATECHOL-2,3-DIOXYGENASE"/>
    <property type="match status" value="1"/>
</dbReference>
<feature type="domain" description="VOC" evidence="2">
    <location>
        <begin position="173"/>
        <end position="287"/>
    </location>
</feature>
<evidence type="ECO:0000313" key="4">
    <source>
        <dbReference type="Proteomes" id="UP000434101"/>
    </source>
</evidence>
<evidence type="ECO:0000256" key="1">
    <source>
        <dbReference type="ARBA" id="ARBA00022723"/>
    </source>
</evidence>
<dbReference type="InterPro" id="IPR029068">
    <property type="entry name" value="Glyas_Bleomycin-R_OHBP_Dase"/>
</dbReference>
<comment type="caution">
    <text evidence="3">The sequence shown here is derived from an EMBL/GenBank/DDBJ whole genome shotgun (WGS) entry which is preliminary data.</text>
</comment>
<sequence length="287" mass="31073">MNGATSLLPESTRIGRTALTVSDRTAVIEFYRDVVGLSVLTRESATGTTTLGVDETSLLVVRDTADAQPRSREETGLYHSAFKLPSREALGDALLRVRDWWELDGASDHGVSEALYLTDPEDNGVELYRDRPRSEWPRDEDGGIRIGSSSLDLEDLAAAASGDIANTAPDGTTVGHIHLEVSSIDDARAFYAETLGFDVVDTAPSAMFLAAGEYHHHIGTNTWNGRSEPLADGSRGLAWFELVVPATPGLEAIRAALEERGLTSTRVDDGLEIADPDGIRIRLRTER</sequence>